<name>A0A2Z3GT48_9BACT</name>
<dbReference type="Pfam" id="PF19647">
    <property type="entry name" value="Septknot"/>
    <property type="match status" value="1"/>
</dbReference>
<dbReference type="InterPro" id="IPR046148">
    <property type="entry name" value="Septknot"/>
</dbReference>
<evidence type="ECO:0000313" key="3">
    <source>
        <dbReference type="Proteomes" id="UP000245999"/>
    </source>
</evidence>
<dbReference type="AlphaFoldDB" id="A0A2Z3GT48"/>
<protein>
    <recommendedName>
        <fullName evidence="1">7(1) septoil knot domain-containing protein</fullName>
    </recommendedName>
</protein>
<accession>A0A2Z3GT48</accession>
<dbReference type="RefSeq" id="WP_109657630.1">
    <property type="nucleotide sequence ID" value="NZ_CP029145.1"/>
</dbReference>
<dbReference type="OrthoDB" id="884238at2"/>
<keyword evidence="3" id="KW-1185">Reference proteome</keyword>
<dbReference type="KEGG" id="hnv:DDQ68_18505"/>
<evidence type="ECO:0000313" key="2">
    <source>
        <dbReference type="EMBL" id="AWM34596.1"/>
    </source>
</evidence>
<gene>
    <name evidence="2" type="ORF">DDQ68_18505</name>
</gene>
<dbReference type="Proteomes" id="UP000245999">
    <property type="component" value="Chromosome"/>
</dbReference>
<sequence length="133" mass="14436">MFFSFLCAALLALGPPPTPGAGAPKLEARRPAPAARRGSVDPCKVYGSIYLETDPTRRSGCFGIVYVEPDQAFADLLVFKEANKLFADKAGLWAEAPNRDFADYVLFVTPTRGLADFTIHYTPARSFAGCKTQ</sequence>
<organism evidence="2 3">
    <name type="scientific">Hymenobacter nivis</name>
    <dbReference type="NCBI Taxonomy" id="1850093"/>
    <lineage>
        <taxon>Bacteria</taxon>
        <taxon>Pseudomonadati</taxon>
        <taxon>Bacteroidota</taxon>
        <taxon>Cytophagia</taxon>
        <taxon>Cytophagales</taxon>
        <taxon>Hymenobacteraceae</taxon>
        <taxon>Hymenobacter</taxon>
    </lineage>
</organism>
<feature type="domain" description="7(1) septoil knot" evidence="1">
    <location>
        <begin position="43"/>
        <end position="131"/>
    </location>
</feature>
<reference evidence="3" key="1">
    <citation type="submission" date="2018-04" db="EMBL/GenBank/DDBJ databases">
        <title>Complete genome of Antarctic heterotrophic bacterium Hymenobacter nivis.</title>
        <authorList>
            <person name="Terashima M."/>
        </authorList>
    </citation>
    <scope>NUCLEOTIDE SEQUENCE [LARGE SCALE GENOMIC DNA]</scope>
    <source>
        <strain evidence="3">NBRC 111535</strain>
    </source>
</reference>
<proteinExistence type="predicted"/>
<dbReference type="EMBL" id="CP029145">
    <property type="protein sequence ID" value="AWM34596.1"/>
    <property type="molecule type" value="Genomic_DNA"/>
</dbReference>
<evidence type="ECO:0000259" key="1">
    <source>
        <dbReference type="Pfam" id="PF19647"/>
    </source>
</evidence>